<dbReference type="Proteomes" id="UP001162162">
    <property type="component" value="Unassembled WGS sequence"/>
</dbReference>
<keyword evidence="1" id="KW-1133">Transmembrane helix</keyword>
<dbReference type="Gene3D" id="3.40.50.1820">
    <property type="entry name" value="alpha/beta hydrolase"/>
    <property type="match status" value="1"/>
</dbReference>
<dbReference type="SUPFAM" id="SSF53474">
    <property type="entry name" value="alpha/beta-Hydrolases"/>
    <property type="match status" value="1"/>
</dbReference>
<comment type="caution">
    <text evidence="4">The sequence shown here is derived from an EMBL/GenBank/DDBJ whole genome shotgun (WGS) entry which is preliminary data.</text>
</comment>
<evidence type="ECO:0000313" key="4">
    <source>
        <dbReference type="EMBL" id="KAJ8958929.1"/>
    </source>
</evidence>
<reference evidence="4" key="1">
    <citation type="journal article" date="2023" name="Insect Mol. Biol.">
        <title>Genome sequencing provides insights into the evolution of gene families encoding plant cell wall-degrading enzymes in longhorned beetles.</title>
        <authorList>
            <person name="Shin N.R."/>
            <person name="Okamura Y."/>
            <person name="Kirsch R."/>
            <person name="Pauchet Y."/>
        </authorList>
    </citation>
    <scope>NUCLEOTIDE SEQUENCE</scope>
    <source>
        <strain evidence="4">AMC_N1</strain>
    </source>
</reference>
<dbReference type="PANTHER" id="PTHR11731">
    <property type="entry name" value="PROTEASE FAMILY S9B,C DIPEPTIDYL-PEPTIDASE IV-RELATED"/>
    <property type="match status" value="1"/>
</dbReference>
<keyword evidence="1" id="KW-0472">Membrane</keyword>
<keyword evidence="5" id="KW-1185">Reference proteome</keyword>
<evidence type="ECO:0000259" key="3">
    <source>
        <dbReference type="Pfam" id="PF00930"/>
    </source>
</evidence>
<dbReference type="Gene3D" id="2.140.10.30">
    <property type="entry name" value="Dipeptidylpeptidase IV, N-terminal domain"/>
    <property type="match status" value="2"/>
</dbReference>
<dbReference type="EMBL" id="JAPWTK010000015">
    <property type="protein sequence ID" value="KAJ8958929.1"/>
    <property type="molecule type" value="Genomic_DNA"/>
</dbReference>
<dbReference type="GO" id="GO:0005886">
    <property type="term" value="C:plasma membrane"/>
    <property type="evidence" value="ECO:0007669"/>
    <property type="project" value="TreeGrafter"/>
</dbReference>
<dbReference type="GO" id="GO:0008236">
    <property type="term" value="F:serine-type peptidase activity"/>
    <property type="evidence" value="ECO:0007669"/>
    <property type="project" value="InterPro"/>
</dbReference>
<dbReference type="PANTHER" id="PTHR11731:SF187">
    <property type="entry name" value="INACTIVE DIPEPTIDYL PEPTIDASE 10-LIKE PROTEIN"/>
    <property type="match status" value="1"/>
</dbReference>
<dbReference type="Pfam" id="PF00326">
    <property type="entry name" value="Peptidase_S9"/>
    <property type="match status" value="1"/>
</dbReference>
<evidence type="ECO:0000313" key="5">
    <source>
        <dbReference type="Proteomes" id="UP001162162"/>
    </source>
</evidence>
<dbReference type="InterPro" id="IPR029058">
    <property type="entry name" value="AB_hydrolase_fold"/>
</dbReference>
<dbReference type="SUPFAM" id="SSF82171">
    <property type="entry name" value="DPP6 N-terminal domain-like"/>
    <property type="match status" value="1"/>
</dbReference>
<feature type="domain" description="Dipeptidylpeptidase IV N-terminal" evidence="3">
    <location>
        <begin position="363"/>
        <end position="599"/>
    </location>
</feature>
<dbReference type="GO" id="GO:0008239">
    <property type="term" value="F:dipeptidyl-peptidase activity"/>
    <property type="evidence" value="ECO:0007669"/>
    <property type="project" value="TreeGrafter"/>
</dbReference>
<evidence type="ECO:0008006" key="6">
    <source>
        <dbReference type="Google" id="ProtNLM"/>
    </source>
</evidence>
<dbReference type="InterPro" id="IPR001375">
    <property type="entry name" value="Peptidase_S9_cat"/>
</dbReference>
<organism evidence="4 5">
    <name type="scientific">Aromia moschata</name>
    <dbReference type="NCBI Taxonomy" id="1265417"/>
    <lineage>
        <taxon>Eukaryota</taxon>
        <taxon>Metazoa</taxon>
        <taxon>Ecdysozoa</taxon>
        <taxon>Arthropoda</taxon>
        <taxon>Hexapoda</taxon>
        <taxon>Insecta</taxon>
        <taxon>Pterygota</taxon>
        <taxon>Neoptera</taxon>
        <taxon>Endopterygota</taxon>
        <taxon>Coleoptera</taxon>
        <taxon>Polyphaga</taxon>
        <taxon>Cucujiformia</taxon>
        <taxon>Chrysomeloidea</taxon>
        <taxon>Cerambycidae</taxon>
        <taxon>Cerambycinae</taxon>
        <taxon>Callichromatini</taxon>
        <taxon>Aromia</taxon>
    </lineage>
</organism>
<keyword evidence="1" id="KW-0812">Transmembrane</keyword>
<accession>A0AAV8Z5D0</accession>
<sequence>MSTKNIELASSHVRGTSDSEKFELIRGEPIDNKEEHQRASVQGRFRKISCRQCGTAHEGKCEVSVVHDKQFALNVPIDRSPILSDPGFSAAIKWDHPFISSELALHEDEGHNWWSIIFSLLVIGLVIAGIVAAIFLVGYVDELLYWHGQRMQLEEFLQGELTPRRLPSSWISSTHFVFEADDGSLSILNTKHSNFTVSILVTNHTLRQLNVKGYQCSKDLRYVLFQHNLKSVFRQSFTAHYTIYDVNKESPFTAPMALRDDGGITTFQLDWSHPPKAQPERLQYVTWLGHTTSLLIVFNNDIYHRSSPTDESDTRLTFTGQPDTVYNGIPDWLYQEDVLQSPEAMWSSYDGTHLLYATFNDSEPGSSNPWVQLWVVDISNLTSLEYHLVLPPKALIGQDYYLTSAGWTGQKNTQVTVVWINRAQNLSIVSACLSPNWTCVETHAERALEKAWLDIQEHPMFSPDGDSFLMLAPVQEGSRESYTHIKHVSVTQQHIAVLSHGRHEVSKILAWDTVSHQIYYLATEDGKPGQRHLYVVRDPSTDDPRRLESHCITCNLEDVLWSSRYLYGNCTHFSAQVSPRSESSNSSFYVLHCEGPGLPLAAMHNAITHKFVSIVYDTRPQRWPLLEKYAMPTKRSLEVPLPQGSRAQVQLFLPPSWREELRDAAYPVLVEVNGRPGSKSVTEQFKVDWGTYMSSHCDVVYVKLDVRGARGQSDRALYHQLGGIEVQDQVTVLEHLLEKNKYLDKTRVGLWGWGYGGYVTAMVLGLGNQQKVFKCGISVSPIADWLYYNSAFTEKVLGLPTENYKGYVEADATQRARNIPKKSFFLMHGLADLTAPYQHGISLARALAEAGILFRYQAGQRDVTMSGVNQTARPMCDRAKSYADEGHHLEGVLEHVYRSMQTFFEECLKLDTEEQMKEREEKKDDAKK</sequence>
<gene>
    <name evidence="4" type="ORF">NQ318_019699</name>
</gene>
<dbReference type="InterPro" id="IPR002469">
    <property type="entry name" value="Peptidase_S9B_N"/>
</dbReference>
<proteinExistence type="predicted"/>
<feature type="domain" description="Peptidase S9 prolyl oligopeptidase catalytic" evidence="2">
    <location>
        <begin position="687"/>
        <end position="857"/>
    </location>
</feature>
<dbReference type="InterPro" id="IPR050278">
    <property type="entry name" value="Serine_Prot_S9B/DPPIV"/>
</dbReference>
<dbReference type="Pfam" id="PF00930">
    <property type="entry name" value="DPPIV_N"/>
    <property type="match status" value="1"/>
</dbReference>
<evidence type="ECO:0000256" key="1">
    <source>
        <dbReference type="SAM" id="Phobius"/>
    </source>
</evidence>
<dbReference type="AlphaFoldDB" id="A0AAV8Z5D0"/>
<evidence type="ECO:0000259" key="2">
    <source>
        <dbReference type="Pfam" id="PF00326"/>
    </source>
</evidence>
<protein>
    <recommendedName>
        <fullName evidence="6">Inactive dipeptidyl peptidase 10</fullName>
    </recommendedName>
</protein>
<feature type="transmembrane region" description="Helical" evidence="1">
    <location>
        <begin position="113"/>
        <end position="140"/>
    </location>
</feature>
<dbReference type="GO" id="GO:0006508">
    <property type="term" value="P:proteolysis"/>
    <property type="evidence" value="ECO:0007669"/>
    <property type="project" value="InterPro"/>
</dbReference>
<name>A0AAV8Z5D0_9CUCU</name>